<feature type="domain" description="UPF0033" evidence="1">
    <location>
        <begin position="19"/>
        <end position="86"/>
    </location>
</feature>
<reference evidence="2 3" key="1">
    <citation type="submission" date="2020-08" db="EMBL/GenBank/DDBJ databases">
        <title>Genomic Encyclopedia of Type Strains, Phase IV (KMG-IV): sequencing the most valuable type-strain genomes for metagenomic binning, comparative biology and taxonomic classification.</title>
        <authorList>
            <person name="Goeker M."/>
        </authorList>
    </citation>
    <scope>NUCLEOTIDE SEQUENCE [LARGE SCALE GENOMIC DNA]</scope>
    <source>
        <strain evidence="2 3">DSM 11590</strain>
    </source>
</reference>
<keyword evidence="3" id="KW-1185">Reference proteome</keyword>
<organism evidence="2 3">
    <name type="scientific">Novispirillum itersonii</name>
    <name type="common">Aquaspirillum itersonii</name>
    <dbReference type="NCBI Taxonomy" id="189"/>
    <lineage>
        <taxon>Bacteria</taxon>
        <taxon>Pseudomonadati</taxon>
        <taxon>Pseudomonadota</taxon>
        <taxon>Alphaproteobacteria</taxon>
        <taxon>Rhodospirillales</taxon>
        <taxon>Novispirillaceae</taxon>
        <taxon>Novispirillum</taxon>
    </lineage>
</organism>
<dbReference type="InterPro" id="IPR036868">
    <property type="entry name" value="TusA-like_sf"/>
</dbReference>
<dbReference type="CDD" id="cd00291">
    <property type="entry name" value="SirA_YedF_YeeD"/>
    <property type="match status" value="1"/>
</dbReference>
<dbReference type="Pfam" id="PF01206">
    <property type="entry name" value="TusA"/>
    <property type="match status" value="1"/>
</dbReference>
<dbReference type="RefSeq" id="WP_184260678.1">
    <property type="nucleotide sequence ID" value="NZ_JACIIX010000001.1"/>
</dbReference>
<comment type="caution">
    <text evidence="2">The sequence shown here is derived from an EMBL/GenBank/DDBJ whole genome shotgun (WGS) entry which is preliminary data.</text>
</comment>
<dbReference type="GO" id="GO:0016740">
    <property type="term" value="F:transferase activity"/>
    <property type="evidence" value="ECO:0007669"/>
    <property type="project" value="UniProtKB-KW"/>
</dbReference>
<proteinExistence type="predicted"/>
<dbReference type="InterPro" id="IPR001455">
    <property type="entry name" value="TusA-like"/>
</dbReference>
<name>A0A7X0DMA3_NOVIT</name>
<protein>
    <submittedName>
        <fullName evidence="2">tRNA 2-thiouridine synthesizing protein A</fullName>
        <ecNumber evidence="2">2.8.1.-</ecNumber>
    </submittedName>
</protein>
<evidence type="ECO:0000259" key="1">
    <source>
        <dbReference type="Pfam" id="PF01206"/>
    </source>
</evidence>
<evidence type="ECO:0000313" key="2">
    <source>
        <dbReference type="EMBL" id="MBB6208982.1"/>
    </source>
</evidence>
<evidence type="ECO:0000313" key="3">
    <source>
        <dbReference type="Proteomes" id="UP000544872"/>
    </source>
</evidence>
<gene>
    <name evidence="2" type="ORF">FHS48_000363</name>
</gene>
<accession>A0A7X0DMA3</accession>
<dbReference type="EMBL" id="JACIIX010000001">
    <property type="protein sequence ID" value="MBB6208982.1"/>
    <property type="molecule type" value="Genomic_DNA"/>
</dbReference>
<keyword evidence="2" id="KW-0808">Transferase</keyword>
<dbReference type="AlphaFoldDB" id="A0A7X0DMA3"/>
<dbReference type="Proteomes" id="UP000544872">
    <property type="component" value="Unassembled WGS sequence"/>
</dbReference>
<sequence length="87" mass="9623">MASDKTVISAVSPAEAELLDARHLACPLPLFLLRRELLCRPSGAQVWLWATAPATRRDLPDFCADNGFRLLTVQETGEGLKFLVERS</sequence>
<dbReference type="EC" id="2.8.1.-" evidence="2"/>
<dbReference type="Gene3D" id="3.30.110.40">
    <property type="entry name" value="TusA-like domain"/>
    <property type="match status" value="1"/>
</dbReference>
<dbReference type="SUPFAM" id="SSF64307">
    <property type="entry name" value="SirA-like"/>
    <property type="match status" value="1"/>
</dbReference>